<evidence type="ECO:0000313" key="2">
    <source>
        <dbReference type="EMBL" id="EOM76823.1"/>
    </source>
</evidence>
<proteinExistence type="predicted"/>
<feature type="region of interest" description="Disordered" evidence="1">
    <location>
        <begin position="17"/>
        <end position="47"/>
    </location>
</feature>
<comment type="caution">
    <text evidence="2">The sequence shown here is derived from an EMBL/GenBank/DDBJ whole genome shotgun (WGS) entry which is preliminary data.</text>
</comment>
<accession>R7WNF0</accession>
<dbReference type="AlphaFoldDB" id="R7WNF0"/>
<evidence type="ECO:0000256" key="1">
    <source>
        <dbReference type="SAM" id="MobiDB-lite"/>
    </source>
</evidence>
<organism evidence="2 3">
    <name type="scientific">Rhodococcus rhodnii LMG 5362</name>
    <dbReference type="NCBI Taxonomy" id="1273125"/>
    <lineage>
        <taxon>Bacteria</taxon>
        <taxon>Bacillati</taxon>
        <taxon>Actinomycetota</taxon>
        <taxon>Actinomycetes</taxon>
        <taxon>Mycobacteriales</taxon>
        <taxon>Nocardiaceae</taxon>
        <taxon>Rhodococcus</taxon>
    </lineage>
</organism>
<protein>
    <submittedName>
        <fullName evidence="2">Uncharacterized protein</fullName>
    </submittedName>
</protein>
<evidence type="ECO:0000313" key="3">
    <source>
        <dbReference type="Proteomes" id="UP000013525"/>
    </source>
</evidence>
<keyword evidence="3" id="KW-1185">Reference proteome</keyword>
<dbReference type="EMBL" id="APMY01000059">
    <property type="protein sequence ID" value="EOM76823.1"/>
    <property type="molecule type" value="Genomic_DNA"/>
</dbReference>
<reference evidence="2 3" key="1">
    <citation type="journal article" date="2013" name="Genome Announc.">
        <title>Draft Genome Sequence of Rhodococcus rhodnii Strain LMG5362, a Symbiont of Rhodnius prolixus (Hemiptera, Reduviidae, Triatominae), the Principle Vector of Trypanosoma cruzi.</title>
        <authorList>
            <person name="Pachebat J.A."/>
            <person name="van Keulen G."/>
            <person name="Whitten M.M."/>
            <person name="Girdwood S."/>
            <person name="Del Sol R."/>
            <person name="Dyson P.J."/>
            <person name="Facey P.D."/>
        </authorList>
    </citation>
    <scope>NUCLEOTIDE SEQUENCE [LARGE SCALE GENOMIC DNA]</scope>
    <source>
        <strain evidence="2 3">LMG 5362</strain>
    </source>
</reference>
<gene>
    <name evidence="2" type="ORF">Rrhod_1736</name>
</gene>
<name>R7WNF0_9NOCA</name>
<dbReference type="Proteomes" id="UP000013525">
    <property type="component" value="Unassembled WGS sequence"/>
</dbReference>
<sequence length="47" mass="4987">MSTVRAVTIPEPAVSMSVGVGPPRSSWAPTRKKLRHGPFSAPCPSRV</sequence>